<evidence type="ECO:0000256" key="1">
    <source>
        <dbReference type="SAM" id="MobiDB-lite"/>
    </source>
</evidence>
<protein>
    <submittedName>
        <fullName evidence="2">Uncharacterized protein</fullName>
    </submittedName>
</protein>
<dbReference type="AlphaFoldDB" id="A0AAV7UUE1"/>
<feature type="region of interest" description="Disordered" evidence="1">
    <location>
        <begin position="117"/>
        <end position="154"/>
    </location>
</feature>
<evidence type="ECO:0000313" key="3">
    <source>
        <dbReference type="Proteomes" id="UP001066276"/>
    </source>
</evidence>
<accession>A0AAV7UUE1</accession>
<sequence length="178" mass="18962">MSDPSLVTANCSSHRVASIAVKTCRDVGHTPSPLTLSVAAGHLLTLSAILCSKLLPGGAVYKCQRSGTTPAPLCAEPPVVRAPLQATEHGRGTHVTYTSLALALRLLRAGQCPRIKQPAPRLCSQKPPPLRPRQYNPKERHTQHRHGPGQGAVPHLHHILLPKGLHTSPADIVVPYAS</sequence>
<gene>
    <name evidence="2" type="ORF">NDU88_002036</name>
</gene>
<organism evidence="2 3">
    <name type="scientific">Pleurodeles waltl</name>
    <name type="common">Iberian ribbed newt</name>
    <dbReference type="NCBI Taxonomy" id="8319"/>
    <lineage>
        <taxon>Eukaryota</taxon>
        <taxon>Metazoa</taxon>
        <taxon>Chordata</taxon>
        <taxon>Craniata</taxon>
        <taxon>Vertebrata</taxon>
        <taxon>Euteleostomi</taxon>
        <taxon>Amphibia</taxon>
        <taxon>Batrachia</taxon>
        <taxon>Caudata</taxon>
        <taxon>Salamandroidea</taxon>
        <taxon>Salamandridae</taxon>
        <taxon>Pleurodelinae</taxon>
        <taxon>Pleurodeles</taxon>
    </lineage>
</organism>
<proteinExistence type="predicted"/>
<name>A0AAV7UUE1_PLEWA</name>
<evidence type="ECO:0000313" key="2">
    <source>
        <dbReference type="EMBL" id="KAJ1192730.1"/>
    </source>
</evidence>
<dbReference type="EMBL" id="JANPWB010000004">
    <property type="protein sequence ID" value="KAJ1192730.1"/>
    <property type="molecule type" value="Genomic_DNA"/>
</dbReference>
<dbReference type="Proteomes" id="UP001066276">
    <property type="component" value="Chromosome 2_2"/>
</dbReference>
<comment type="caution">
    <text evidence="2">The sequence shown here is derived from an EMBL/GenBank/DDBJ whole genome shotgun (WGS) entry which is preliminary data.</text>
</comment>
<reference evidence="2" key="1">
    <citation type="journal article" date="2022" name="bioRxiv">
        <title>Sequencing and chromosome-scale assembly of the giantPleurodeles waltlgenome.</title>
        <authorList>
            <person name="Brown T."/>
            <person name="Elewa A."/>
            <person name="Iarovenko S."/>
            <person name="Subramanian E."/>
            <person name="Araus A.J."/>
            <person name="Petzold A."/>
            <person name="Susuki M."/>
            <person name="Suzuki K.-i.T."/>
            <person name="Hayashi T."/>
            <person name="Toyoda A."/>
            <person name="Oliveira C."/>
            <person name="Osipova E."/>
            <person name="Leigh N.D."/>
            <person name="Simon A."/>
            <person name="Yun M.H."/>
        </authorList>
    </citation>
    <scope>NUCLEOTIDE SEQUENCE</scope>
    <source>
        <strain evidence="2">20211129_DDA</strain>
        <tissue evidence="2">Liver</tissue>
    </source>
</reference>
<keyword evidence="3" id="KW-1185">Reference proteome</keyword>